<evidence type="ECO:0000256" key="2">
    <source>
        <dbReference type="ARBA" id="ARBA00004651"/>
    </source>
</evidence>
<evidence type="ECO:0000313" key="13">
    <source>
        <dbReference type="Proteomes" id="UP000295680"/>
    </source>
</evidence>
<dbReference type="PANTHER" id="PTHR42922">
    <property type="entry name" value="PHOSPHATE TRANSPORT SYSTEM PERMEASE PROTEIN PSTA"/>
    <property type="match status" value="1"/>
</dbReference>
<keyword evidence="4" id="KW-0813">Transport</keyword>
<evidence type="ECO:0000256" key="6">
    <source>
        <dbReference type="ARBA" id="ARBA00022592"/>
    </source>
</evidence>
<comment type="subcellular location">
    <subcellularLocation>
        <location evidence="2 10">Cell membrane</location>
        <topology evidence="2 10">Multi-pass membrane protein</topology>
    </subcellularLocation>
</comment>
<evidence type="ECO:0000256" key="3">
    <source>
        <dbReference type="ARBA" id="ARBA00007069"/>
    </source>
</evidence>
<dbReference type="EMBL" id="SLWS01000005">
    <property type="protein sequence ID" value="TCO58436.1"/>
    <property type="molecule type" value="Genomic_DNA"/>
</dbReference>
<name>A0A4R2JMT3_9PSEU</name>
<accession>A0A4R2JMT3</accession>
<feature type="transmembrane region" description="Helical" evidence="10">
    <location>
        <begin position="160"/>
        <end position="188"/>
    </location>
</feature>
<dbReference type="InterPro" id="IPR005672">
    <property type="entry name" value="Phosphate_PstA"/>
</dbReference>
<feature type="transmembrane region" description="Helical" evidence="10">
    <location>
        <begin position="75"/>
        <end position="92"/>
    </location>
</feature>
<dbReference type="PANTHER" id="PTHR42922:SF1">
    <property type="entry name" value="PHOSPHATE TRANSPORT SYSTEM PERMEASE PROTEIN PSTA"/>
    <property type="match status" value="1"/>
</dbReference>
<evidence type="ECO:0000256" key="10">
    <source>
        <dbReference type="RuleBase" id="RU363043"/>
    </source>
</evidence>
<feature type="transmembrane region" description="Helical" evidence="10">
    <location>
        <begin position="233"/>
        <end position="255"/>
    </location>
</feature>
<reference evidence="12 13" key="1">
    <citation type="submission" date="2019-03" db="EMBL/GenBank/DDBJ databases">
        <title>Genomic Encyclopedia of Type Strains, Phase IV (KMG-IV): sequencing the most valuable type-strain genomes for metagenomic binning, comparative biology and taxonomic classification.</title>
        <authorList>
            <person name="Goeker M."/>
        </authorList>
    </citation>
    <scope>NUCLEOTIDE SEQUENCE [LARGE SCALE GENOMIC DNA]</scope>
    <source>
        <strain evidence="12 13">DSM 45934</strain>
    </source>
</reference>
<dbReference type="GO" id="GO:0005886">
    <property type="term" value="C:plasma membrane"/>
    <property type="evidence" value="ECO:0007669"/>
    <property type="project" value="UniProtKB-SubCell"/>
</dbReference>
<keyword evidence="8 10" id="KW-1133">Transmembrane helix</keyword>
<dbReference type="GO" id="GO:0005315">
    <property type="term" value="F:phosphate transmembrane transporter activity"/>
    <property type="evidence" value="ECO:0007669"/>
    <property type="project" value="InterPro"/>
</dbReference>
<feature type="transmembrane region" description="Helical" evidence="10">
    <location>
        <begin position="208"/>
        <end position="227"/>
    </location>
</feature>
<dbReference type="SUPFAM" id="SSF161098">
    <property type="entry name" value="MetI-like"/>
    <property type="match status" value="1"/>
</dbReference>
<organism evidence="12 13">
    <name type="scientific">Actinocrispum wychmicini</name>
    <dbReference type="NCBI Taxonomy" id="1213861"/>
    <lineage>
        <taxon>Bacteria</taxon>
        <taxon>Bacillati</taxon>
        <taxon>Actinomycetota</taxon>
        <taxon>Actinomycetes</taxon>
        <taxon>Pseudonocardiales</taxon>
        <taxon>Pseudonocardiaceae</taxon>
        <taxon>Actinocrispum</taxon>
    </lineage>
</organism>
<feature type="transmembrane region" description="Helical" evidence="10">
    <location>
        <begin position="45"/>
        <end position="63"/>
    </location>
</feature>
<dbReference type="AlphaFoldDB" id="A0A4R2JMT3"/>
<comment type="function">
    <text evidence="1">Part of the binding-protein-dependent transport system for phosphate; probably responsible for the translocation of the substrate across the membrane.</text>
</comment>
<keyword evidence="13" id="KW-1185">Reference proteome</keyword>
<evidence type="ECO:0000259" key="11">
    <source>
        <dbReference type="PROSITE" id="PS50928"/>
    </source>
</evidence>
<feature type="transmembrane region" description="Helical" evidence="10">
    <location>
        <begin position="104"/>
        <end position="129"/>
    </location>
</feature>
<keyword evidence="6" id="KW-0592">Phosphate transport</keyword>
<comment type="similarity">
    <text evidence="3 10">Belongs to the binding-protein-dependent transport system permease family. CysTW subfamily.</text>
</comment>
<dbReference type="CDD" id="cd06261">
    <property type="entry name" value="TM_PBP2"/>
    <property type="match status" value="1"/>
</dbReference>
<evidence type="ECO:0000256" key="8">
    <source>
        <dbReference type="ARBA" id="ARBA00022989"/>
    </source>
</evidence>
<gene>
    <name evidence="12" type="ORF">EV192_105505</name>
</gene>
<dbReference type="InterPro" id="IPR035906">
    <property type="entry name" value="MetI-like_sf"/>
</dbReference>
<evidence type="ECO:0000313" key="12">
    <source>
        <dbReference type="EMBL" id="TCO58436.1"/>
    </source>
</evidence>
<feature type="domain" description="ABC transmembrane type-1" evidence="11">
    <location>
        <begin position="163"/>
        <end position="370"/>
    </location>
</feature>
<dbReference type="PROSITE" id="PS50928">
    <property type="entry name" value="ABC_TM1"/>
    <property type="match status" value="1"/>
</dbReference>
<protein>
    <recommendedName>
        <fullName evidence="10">Phosphate transport system permease protein PstA</fullName>
    </recommendedName>
</protein>
<dbReference type="NCBIfam" id="TIGR00974">
    <property type="entry name" value="3a0107s02c"/>
    <property type="match status" value="1"/>
</dbReference>
<keyword evidence="5 10" id="KW-1003">Cell membrane</keyword>
<evidence type="ECO:0000256" key="1">
    <source>
        <dbReference type="ARBA" id="ARBA00003510"/>
    </source>
</evidence>
<feature type="transmembrane region" description="Helical" evidence="10">
    <location>
        <begin position="348"/>
        <end position="370"/>
    </location>
</feature>
<keyword evidence="7 10" id="KW-0812">Transmembrane</keyword>
<dbReference type="RefSeq" id="WP_207926215.1">
    <property type="nucleotide sequence ID" value="NZ_SLWS01000005.1"/>
</dbReference>
<dbReference type="GO" id="GO:0035435">
    <property type="term" value="P:phosphate ion transmembrane transport"/>
    <property type="evidence" value="ECO:0007669"/>
    <property type="project" value="InterPro"/>
</dbReference>
<proteinExistence type="inferred from homology"/>
<dbReference type="InterPro" id="IPR051408">
    <property type="entry name" value="Phosphate_transprt_permease"/>
</dbReference>
<dbReference type="Proteomes" id="UP000295680">
    <property type="component" value="Unassembled WGS sequence"/>
</dbReference>
<evidence type="ECO:0000256" key="5">
    <source>
        <dbReference type="ARBA" id="ARBA00022475"/>
    </source>
</evidence>
<evidence type="ECO:0000256" key="4">
    <source>
        <dbReference type="ARBA" id="ARBA00022448"/>
    </source>
</evidence>
<dbReference type="InterPro" id="IPR000515">
    <property type="entry name" value="MetI-like"/>
</dbReference>
<evidence type="ECO:0000256" key="9">
    <source>
        <dbReference type="ARBA" id="ARBA00023136"/>
    </source>
</evidence>
<dbReference type="Gene3D" id="1.10.3720.10">
    <property type="entry name" value="MetI-like"/>
    <property type="match status" value="1"/>
</dbReference>
<comment type="caution">
    <text evidence="12">The sequence shown here is derived from an EMBL/GenBank/DDBJ whole genome shotgun (WGS) entry which is preliminary data.</text>
</comment>
<evidence type="ECO:0000256" key="7">
    <source>
        <dbReference type="ARBA" id="ARBA00022692"/>
    </source>
</evidence>
<sequence>MAAPTIEESTTVPEESTVEIPDPRVVVAEDEARKRNLSGRTVDDVLAATGSLLGALGLVWVLYENLLPTSGPLGFVVSWFGVFVLMYAGVTAMRHPRTVVVDRVIGAVVKAFAGLVGFVVLLVIGYTLVRGIDALGYGNFFTSDMSGAGPLDPLSVGGMLHALVGTLVEIGIAVVITLPLGVGCALFLNEVGGRLARPVRTVVEAMTALPSIVAGLFVLSTALLMFGLPRSGFAAALAISVMMLPIIARSAEVVLRVVPNGLREASLALGASQWQTVWRVVLPTARPSLATALILGIARGIGETSPVLLTAGYTTYLTFDPTSGPMVSLPLMTYTLSRSSEAVDQSRAFGAASVLLLVVLLLFVVARLVAQRQKTGR</sequence>
<keyword evidence="9 10" id="KW-0472">Membrane</keyword>
<dbReference type="Pfam" id="PF00528">
    <property type="entry name" value="BPD_transp_1"/>
    <property type="match status" value="1"/>
</dbReference>